<proteinExistence type="predicted"/>
<dbReference type="EMBL" id="BONY01000037">
    <property type="protein sequence ID" value="GIH07497.1"/>
    <property type="molecule type" value="Genomic_DNA"/>
</dbReference>
<evidence type="ECO:0000313" key="1">
    <source>
        <dbReference type="EMBL" id="GIH07497.1"/>
    </source>
</evidence>
<evidence type="ECO:0000313" key="2">
    <source>
        <dbReference type="Proteomes" id="UP000612899"/>
    </source>
</evidence>
<comment type="caution">
    <text evidence="1">The sequence shown here is derived from an EMBL/GenBank/DDBJ whole genome shotgun (WGS) entry which is preliminary data.</text>
</comment>
<name>A0A8J3VIK6_9ACTN</name>
<dbReference type="Proteomes" id="UP000612899">
    <property type="component" value="Unassembled WGS sequence"/>
</dbReference>
<dbReference type="RefSeq" id="WP_203911286.1">
    <property type="nucleotide sequence ID" value="NZ_BONY01000037.1"/>
</dbReference>
<protein>
    <submittedName>
        <fullName evidence="1">Uncharacterized protein</fullName>
    </submittedName>
</protein>
<organism evidence="1 2">
    <name type="scientific">Rhizocola hellebori</name>
    <dbReference type="NCBI Taxonomy" id="1392758"/>
    <lineage>
        <taxon>Bacteria</taxon>
        <taxon>Bacillati</taxon>
        <taxon>Actinomycetota</taxon>
        <taxon>Actinomycetes</taxon>
        <taxon>Micromonosporales</taxon>
        <taxon>Micromonosporaceae</taxon>
        <taxon>Rhizocola</taxon>
    </lineage>
</organism>
<reference evidence="1" key="1">
    <citation type="submission" date="2021-01" db="EMBL/GenBank/DDBJ databases">
        <title>Whole genome shotgun sequence of Rhizocola hellebori NBRC 109834.</title>
        <authorList>
            <person name="Komaki H."/>
            <person name="Tamura T."/>
        </authorList>
    </citation>
    <scope>NUCLEOTIDE SEQUENCE</scope>
    <source>
        <strain evidence="1">NBRC 109834</strain>
    </source>
</reference>
<keyword evidence="2" id="KW-1185">Reference proteome</keyword>
<dbReference type="AlphaFoldDB" id="A0A8J3VIK6"/>
<gene>
    <name evidence="1" type="ORF">Rhe02_55640</name>
</gene>
<accession>A0A8J3VIK6</accession>
<sequence>MGGSLMDLASVMDELAVRLRSISGLQVFEWPVSPVTPPAALLTYPDSIDFDETYGRGMDRMRALPLVVIGGKPTTIDARNMLSALTAGSGERSIKAVLESGTYTAFDEIRVAKWEFDVIEIAANPYMAAIAMLDIGGQGA</sequence>